<protein>
    <submittedName>
        <fullName evidence="2">DUF975 family protein</fullName>
    </submittedName>
</protein>
<sequence length="251" mass="29011">MQERRKQFKITAKQILKGNWGKCALLMLVPFLIYALPMLLKSVTSTPLLMYTEPLIPITTNIVFMVALLVLIWIMTGIKFYFLDWYHHFENERTGKFHSRKHPIKASFQIFKQPYFDGTWAVIGVTTIMTLLWGLLFIIPGVIKAISYSQALFIYKDHVTAGEHVSALQCLHESEVLMNGHKWEYCVLLLSFVGWLLLSLLSLGIGLLWVLPYQNLTIIAFYDYLRLQTNMPATKDMVAEQIRVQKEALHA</sequence>
<dbReference type="InterPro" id="IPR010380">
    <property type="entry name" value="DUF975"/>
</dbReference>
<feature type="transmembrane region" description="Helical" evidence="1">
    <location>
        <begin position="187"/>
        <end position="211"/>
    </location>
</feature>
<comment type="caution">
    <text evidence="2">The sequence shown here is derived from an EMBL/GenBank/DDBJ whole genome shotgun (WGS) entry which is preliminary data.</text>
</comment>
<keyword evidence="1" id="KW-0472">Membrane</keyword>
<evidence type="ECO:0000313" key="3">
    <source>
        <dbReference type="Proteomes" id="UP000777303"/>
    </source>
</evidence>
<keyword evidence="1" id="KW-1133">Transmembrane helix</keyword>
<dbReference type="Pfam" id="PF06161">
    <property type="entry name" value="DUF975"/>
    <property type="match status" value="1"/>
</dbReference>
<dbReference type="AlphaFoldDB" id="A0A948TJK8"/>
<feature type="transmembrane region" description="Helical" evidence="1">
    <location>
        <begin position="20"/>
        <end position="40"/>
    </location>
</feature>
<dbReference type="EMBL" id="JAHLFS010000049">
    <property type="protein sequence ID" value="MBU3851799.1"/>
    <property type="molecule type" value="Genomic_DNA"/>
</dbReference>
<dbReference type="PANTHER" id="PTHR40076">
    <property type="entry name" value="MEMBRANE PROTEIN-RELATED"/>
    <property type="match status" value="1"/>
</dbReference>
<reference evidence="2" key="1">
    <citation type="journal article" date="2021" name="PeerJ">
        <title>Extensive microbial diversity within the chicken gut microbiome revealed by metagenomics and culture.</title>
        <authorList>
            <person name="Gilroy R."/>
            <person name="Ravi A."/>
            <person name="Getino M."/>
            <person name="Pursley I."/>
            <person name="Horton D.L."/>
            <person name="Alikhan N.F."/>
            <person name="Baker D."/>
            <person name="Gharbi K."/>
            <person name="Hall N."/>
            <person name="Watson M."/>
            <person name="Adriaenssens E.M."/>
            <person name="Foster-Nyarko E."/>
            <person name="Jarju S."/>
            <person name="Secka A."/>
            <person name="Antonio M."/>
            <person name="Oren A."/>
            <person name="Chaudhuri R.R."/>
            <person name="La Ragione R."/>
            <person name="Hildebrand F."/>
            <person name="Pallen M.J."/>
        </authorList>
    </citation>
    <scope>NUCLEOTIDE SEQUENCE</scope>
    <source>
        <strain evidence="2">F6-6636</strain>
    </source>
</reference>
<accession>A0A948TJK8</accession>
<evidence type="ECO:0000313" key="2">
    <source>
        <dbReference type="EMBL" id="MBU3851799.1"/>
    </source>
</evidence>
<dbReference type="Proteomes" id="UP000777303">
    <property type="component" value="Unassembled WGS sequence"/>
</dbReference>
<organism evidence="2 3">
    <name type="scientific">Candidatus Paralactobacillus gallistercoris</name>
    <dbReference type="NCBI Taxonomy" id="2838724"/>
    <lineage>
        <taxon>Bacteria</taxon>
        <taxon>Bacillati</taxon>
        <taxon>Bacillota</taxon>
        <taxon>Bacilli</taxon>
        <taxon>Lactobacillales</taxon>
        <taxon>Lactobacillaceae</taxon>
        <taxon>Lactobacillus</taxon>
    </lineage>
</organism>
<gene>
    <name evidence="2" type="ORF">H9901_03775</name>
</gene>
<reference evidence="2" key="2">
    <citation type="submission" date="2021-04" db="EMBL/GenBank/DDBJ databases">
        <authorList>
            <person name="Gilroy R."/>
        </authorList>
    </citation>
    <scope>NUCLEOTIDE SEQUENCE</scope>
    <source>
        <strain evidence="2">F6-6636</strain>
    </source>
</reference>
<feature type="transmembrane region" description="Helical" evidence="1">
    <location>
        <begin position="120"/>
        <end position="143"/>
    </location>
</feature>
<feature type="transmembrane region" description="Helical" evidence="1">
    <location>
        <begin position="60"/>
        <end position="83"/>
    </location>
</feature>
<dbReference type="PANTHER" id="PTHR40076:SF1">
    <property type="entry name" value="MEMBRANE PROTEIN"/>
    <property type="match status" value="1"/>
</dbReference>
<proteinExistence type="predicted"/>
<evidence type="ECO:0000256" key="1">
    <source>
        <dbReference type="SAM" id="Phobius"/>
    </source>
</evidence>
<keyword evidence="1" id="KW-0812">Transmembrane</keyword>
<name>A0A948TJK8_9LACO</name>